<dbReference type="InterPro" id="IPR036259">
    <property type="entry name" value="MFS_trans_sf"/>
</dbReference>
<organism evidence="9 10">
    <name type="scientific">Victivallis vadensis</name>
    <dbReference type="NCBI Taxonomy" id="172901"/>
    <lineage>
        <taxon>Bacteria</taxon>
        <taxon>Pseudomonadati</taxon>
        <taxon>Lentisphaerota</taxon>
        <taxon>Lentisphaeria</taxon>
        <taxon>Victivallales</taxon>
        <taxon>Victivallaceae</taxon>
        <taxon>Victivallis</taxon>
    </lineage>
</organism>
<evidence type="ECO:0000313" key="9">
    <source>
        <dbReference type="EMBL" id="NMD89341.1"/>
    </source>
</evidence>
<feature type="transmembrane region" description="Helical" evidence="7">
    <location>
        <begin position="160"/>
        <end position="179"/>
    </location>
</feature>
<feature type="transmembrane region" description="Helical" evidence="7">
    <location>
        <begin position="34"/>
        <end position="54"/>
    </location>
</feature>
<comment type="subcellular location">
    <subcellularLocation>
        <location evidence="1">Endomembrane system</location>
        <topology evidence="1">Multi-pass membrane protein</topology>
    </subcellularLocation>
</comment>
<dbReference type="Gene3D" id="1.20.1250.20">
    <property type="entry name" value="MFS general substrate transporter like domains"/>
    <property type="match status" value="2"/>
</dbReference>
<dbReference type="GO" id="GO:0016020">
    <property type="term" value="C:membrane"/>
    <property type="evidence" value="ECO:0007669"/>
    <property type="project" value="TreeGrafter"/>
</dbReference>
<dbReference type="InterPro" id="IPR051788">
    <property type="entry name" value="MFS_Transporter"/>
</dbReference>
<evidence type="ECO:0000313" key="10">
    <source>
        <dbReference type="Proteomes" id="UP000576225"/>
    </source>
</evidence>
<evidence type="ECO:0000259" key="8">
    <source>
        <dbReference type="PROSITE" id="PS50850"/>
    </source>
</evidence>
<sequence>MYSLLLAIIYLAFISLGLPDSLLGAAWPVLYRQLDVPIAFAGILTFIISCGTVLSSLMSDRLTRRFGAGWVTAASVFMTMVALFGFSCSSAFWMLCLWAVPYGLGAGAVDAALNNYVALHYSQRHMHWLHCFWGVGVSISPYIMSSCLISGAGWQAGYRWVAILQAALTAILLASLPLWRSRKKSSGAEEEAAEPAAEALGVRGALRIPGVREVLVGFFCYCALESSTGLWASSYLVLNRGIAVEVAARWASLFYLGITFGRFLSGTIANKLTDRSIIRLGLALIFLGILAILFPAAPQIVPLCGLIVIGLGCAPVYPAIIHETPSNFGAENSQAVIGIQMAGAYVGATVMPPLFGIIADYVNIGWYPVWLLLILALMTVMLERKNRIVAAAGR</sequence>
<feature type="transmembrane region" description="Helical" evidence="7">
    <location>
        <begin position="364"/>
        <end position="382"/>
    </location>
</feature>
<dbReference type="PROSITE" id="PS50850">
    <property type="entry name" value="MFS"/>
    <property type="match status" value="1"/>
</dbReference>
<feature type="transmembrane region" description="Helical" evidence="7">
    <location>
        <begin position="247"/>
        <end position="265"/>
    </location>
</feature>
<evidence type="ECO:0000256" key="7">
    <source>
        <dbReference type="SAM" id="Phobius"/>
    </source>
</evidence>
<dbReference type="Pfam" id="PF07690">
    <property type="entry name" value="MFS_1"/>
    <property type="match status" value="1"/>
</dbReference>
<feature type="transmembrane region" description="Helical" evidence="7">
    <location>
        <begin position="214"/>
        <end position="235"/>
    </location>
</feature>
<gene>
    <name evidence="9" type="ORF">HF882_22400</name>
</gene>
<protein>
    <submittedName>
        <fullName evidence="9">MFS transporter</fullName>
    </submittedName>
</protein>
<evidence type="ECO:0000256" key="2">
    <source>
        <dbReference type="ARBA" id="ARBA00008335"/>
    </source>
</evidence>
<dbReference type="SUPFAM" id="SSF103473">
    <property type="entry name" value="MFS general substrate transporter"/>
    <property type="match status" value="1"/>
</dbReference>
<feature type="transmembrane region" description="Helical" evidence="7">
    <location>
        <begin position="66"/>
        <end position="86"/>
    </location>
</feature>
<comment type="caution">
    <text evidence="9">The sequence shown here is derived from an EMBL/GenBank/DDBJ whole genome shotgun (WGS) entry which is preliminary data.</text>
</comment>
<evidence type="ECO:0000256" key="4">
    <source>
        <dbReference type="ARBA" id="ARBA00022692"/>
    </source>
</evidence>
<keyword evidence="5 7" id="KW-1133">Transmembrane helix</keyword>
<keyword evidence="3" id="KW-0813">Transport</keyword>
<evidence type="ECO:0000256" key="3">
    <source>
        <dbReference type="ARBA" id="ARBA00022448"/>
    </source>
</evidence>
<dbReference type="InterPro" id="IPR011701">
    <property type="entry name" value="MFS"/>
</dbReference>
<dbReference type="AlphaFoldDB" id="A0A848B2F8"/>
<keyword evidence="4 7" id="KW-0812">Transmembrane</keyword>
<feature type="domain" description="Major facilitator superfamily (MFS) profile" evidence="8">
    <location>
        <begin position="5"/>
        <end position="387"/>
    </location>
</feature>
<reference evidence="9 10" key="1">
    <citation type="submission" date="2020-04" db="EMBL/GenBank/DDBJ databases">
        <authorList>
            <person name="Hitch T.C.A."/>
            <person name="Wylensek D."/>
            <person name="Clavel T."/>
        </authorList>
    </citation>
    <scope>NUCLEOTIDE SEQUENCE [LARGE SCALE GENOMIC DNA]</scope>
    <source>
        <strain evidence="9 10">COR2-253-APC-1A</strain>
    </source>
</reference>
<dbReference type="RefSeq" id="WP_168964244.1">
    <property type="nucleotide sequence ID" value="NZ_JABAEW010000106.1"/>
</dbReference>
<evidence type="ECO:0000256" key="6">
    <source>
        <dbReference type="ARBA" id="ARBA00023136"/>
    </source>
</evidence>
<dbReference type="Proteomes" id="UP000576225">
    <property type="component" value="Unassembled WGS sequence"/>
</dbReference>
<comment type="similarity">
    <text evidence="2">Belongs to the major facilitator superfamily.</text>
</comment>
<evidence type="ECO:0000256" key="5">
    <source>
        <dbReference type="ARBA" id="ARBA00022989"/>
    </source>
</evidence>
<feature type="transmembrane region" description="Helical" evidence="7">
    <location>
        <begin position="300"/>
        <end position="321"/>
    </location>
</feature>
<dbReference type="GO" id="GO:0012505">
    <property type="term" value="C:endomembrane system"/>
    <property type="evidence" value="ECO:0007669"/>
    <property type="project" value="UniProtKB-SubCell"/>
</dbReference>
<feature type="transmembrane region" description="Helical" evidence="7">
    <location>
        <begin position="333"/>
        <end position="358"/>
    </location>
</feature>
<dbReference type="PANTHER" id="PTHR23514:SF3">
    <property type="entry name" value="BYPASS OF STOP CODON PROTEIN 6"/>
    <property type="match status" value="1"/>
</dbReference>
<evidence type="ECO:0000256" key="1">
    <source>
        <dbReference type="ARBA" id="ARBA00004127"/>
    </source>
</evidence>
<feature type="transmembrane region" description="Helical" evidence="7">
    <location>
        <begin position="92"/>
        <end position="119"/>
    </location>
</feature>
<name>A0A848B2F8_9BACT</name>
<dbReference type="GO" id="GO:0022857">
    <property type="term" value="F:transmembrane transporter activity"/>
    <property type="evidence" value="ECO:0007669"/>
    <property type="project" value="InterPro"/>
</dbReference>
<dbReference type="EMBL" id="JABAEW010000106">
    <property type="protein sequence ID" value="NMD89341.1"/>
    <property type="molecule type" value="Genomic_DNA"/>
</dbReference>
<proteinExistence type="inferred from homology"/>
<feature type="transmembrane region" description="Helical" evidence="7">
    <location>
        <begin position="131"/>
        <end position="154"/>
    </location>
</feature>
<keyword evidence="6 7" id="KW-0472">Membrane</keyword>
<dbReference type="PANTHER" id="PTHR23514">
    <property type="entry name" value="BYPASS OF STOP CODON PROTEIN 6"/>
    <property type="match status" value="1"/>
</dbReference>
<feature type="transmembrane region" description="Helical" evidence="7">
    <location>
        <begin position="277"/>
        <end position="294"/>
    </location>
</feature>
<accession>A0A848B2F8</accession>
<dbReference type="InterPro" id="IPR020846">
    <property type="entry name" value="MFS_dom"/>
</dbReference>